<name>A0A2V4XKD7_9FLAO</name>
<accession>A0A2V4XKD7</accession>
<dbReference type="RefSeq" id="WP_110475470.1">
    <property type="nucleotide sequence ID" value="NZ_BMWQ01000002.1"/>
</dbReference>
<dbReference type="SUPFAM" id="SSF53756">
    <property type="entry name" value="UDP-Glycosyltransferase/glycogen phosphorylase"/>
    <property type="match status" value="1"/>
</dbReference>
<comment type="caution">
    <text evidence="2">The sequence shown here is derived from an EMBL/GenBank/DDBJ whole genome shotgun (WGS) entry which is preliminary data.</text>
</comment>
<dbReference type="Gene3D" id="3.40.50.2000">
    <property type="entry name" value="Glycogen Phosphorylase B"/>
    <property type="match status" value="1"/>
</dbReference>
<dbReference type="Pfam" id="PF00534">
    <property type="entry name" value="Glycos_transf_1"/>
    <property type="match status" value="1"/>
</dbReference>
<dbReference type="InterPro" id="IPR001296">
    <property type="entry name" value="Glyco_trans_1"/>
</dbReference>
<evidence type="ECO:0000313" key="2">
    <source>
        <dbReference type="EMBL" id="PYE82123.1"/>
    </source>
</evidence>
<keyword evidence="2" id="KW-0808">Transferase</keyword>
<organism evidence="2 3">
    <name type="scientific">Winogradskyella epiphytica</name>
    <dbReference type="NCBI Taxonomy" id="262005"/>
    <lineage>
        <taxon>Bacteria</taxon>
        <taxon>Pseudomonadati</taxon>
        <taxon>Bacteroidota</taxon>
        <taxon>Flavobacteriia</taxon>
        <taxon>Flavobacteriales</taxon>
        <taxon>Flavobacteriaceae</taxon>
        <taxon>Winogradskyella</taxon>
    </lineage>
</organism>
<sequence length="377" mass="42682">MNLAVISHTEHYKRPDGTIVGWGPTVTELNHLLEVFDTIYHVAMLHDEEAPASALPYSSDKIVFISLPALGGQSVGDKLKLVWKSPEVLRIIRQTLKKVDWFQFRSPTGIGMYVIPYLTFCAKTPGWFKYAGNWNQTNPPLGYRLQRWMLKRQSRKVTINGHWENQPEHCLTFENPCLTTSELQQGEVLNKQKSFDGQLTFCYVGRLEKPKGVERIIQAITELSDGEKEQIKVVHLVGDGPDKAAFMTLAENSGVSFIFHGFLSRGQVFEIYKESQVFLMPTTASEGFPKAIAEAMNFGCMPVVSNISSIGQYIKHKETGLCLSEVTVAELTAMIRVLKSIDMNLYHNILNNQRPIVDKFSFKHYNNRIIAEIIKLA</sequence>
<evidence type="ECO:0000259" key="1">
    <source>
        <dbReference type="Pfam" id="PF00534"/>
    </source>
</evidence>
<dbReference type="EMBL" id="QJTD01000002">
    <property type="protein sequence ID" value="PYE82123.1"/>
    <property type="molecule type" value="Genomic_DNA"/>
</dbReference>
<keyword evidence="3" id="KW-1185">Reference proteome</keyword>
<dbReference type="Proteomes" id="UP000248054">
    <property type="component" value="Unassembled WGS sequence"/>
</dbReference>
<dbReference type="PANTHER" id="PTHR45947">
    <property type="entry name" value="SULFOQUINOVOSYL TRANSFERASE SQD2"/>
    <property type="match status" value="1"/>
</dbReference>
<dbReference type="GO" id="GO:0016757">
    <property type="term" value="F:glycosyltransferase activity"/>
    <property type="evidence" value="ECO:0007669"/>
    <property type="project" value="InterPro"/>
</dbReference>
<reference evidence="2 3" key="1">
    <citation type="submission" date="2018-06" db="EMBL/GenBank/DDBJ databases">
        <title>Genomic Encyclopedia of Type Strains, Phase III (KMG-III): the genomes of soil and plant-associated and newly described type strains.</title>
        <authorList>
            <person name="Whitman W."/>
        </authorList>
    </citation>
    <scope>NUCLEOTIDE SEQUENCE [LARGE SCALE GENOMIC DNA]</scope>
    <source>
        <strain evidence="2 3">CECT 7945</strain>
    </source>
</reference>
<proteinExistence type="predicted"/>
<dbReference type="CDD" id="cd03801">
    <property type="entry name" value="GT4_PimA-like"/>
    <property type="match status" value="1"/>
</dbReference>
<dbReference type="InterPro" id="IPR050194">
    <property type="entry name" value="Glycosyltransferase_grp1"/>
</dbReference>
<protein>
    <submittedName>
        <fullName evidence="2">Glycosyltransferase involved in cell wall biosynthesis</fullName>
    </submittedName>
</protein>
<evidence type="ECO:0000313" key="3">
    <source>
        <dbReference type="Proteomes" id="UP000248054"/>
    </source>
</evidence>
<gene>
    <name evidence="2" type="ORF">DFQ11_102704</name>
</gene>
<dbReference type="OrthoDB" id="1395864at2"/>
<dbReference type="PANTHER" id="PTHR45947:SF3">
    <property type="entry name" value="SULFOQUINOVOSYL TRANSFERASE SQD2"/>
    <property type="match status" value="1"/>
</dbReference>
<feature type="domain" description="Glycosyl transferase family 1" evidence="1">
    <location>
        <begin position="190"/>
        <end position="352"/>
    </location>
</feature>
<dbReference type="AlphaFoldDB" id="A0A2V4XKD7"/>